<dbReference type="EMBL" id="UINC01169963">
    <property type="protein sequence ID" value="SVD73770.1"/>
    <property type="molecule type" value="Genomic_DNA"/>
</dbReference>
<organism evidence="1">
    <name type="scientific">marine metagenome</name>
    <dbReference type="NCBI Taxonomy" id="408172"/>
    <lineage>
        <taxon>unclassified sequences</taxon>
        <taxon>metagenomes</taxon>
        <taxon>ecological metagenomes</taxon>
    </lineage>
</organism>
<dbReference type="AlphaFoldDB" id="A0A382XSE3"/>
<evidence type="ECO:0000313" key="1">
    <source>
        <dbReference type="EMBL" id="SVD73770.1"/>
    </source>
</evidence>
<protein>
    <submittedName>
        <fullName evidence="1">Uncharacterized protein</fullName>
    </submittedName>
</protein>
<feature type="non-terminal residue" evidence="1">
    <location>
        <position position="196"/>
    </location>
</feature>
<reference evidence="1" key="1">
    <citation type="submission" date="2018-05" db="EMBL/GenBank/DDBJ databases">
        <authorList>
            <person name="Lanie J.A."/>
            <person name="Ng W.-L."/>
            <person name="Kazmierczak K.M."/>
            <person name="Andrzejewski T.M."/>
            <person name="Davidsen T.M."/>
            <person name="Wayne K.J."/>
            <person name="Tettelin H."/>
            <person name="Glass J.I."/>
            <person name="Rusch D."/>
            <person name="Podicherti R."/>
            <person name="Tsui H.-C.T."/>
            <person name="Winkler M.E."/>
        </authorList>
    </citation>
    <scope>NUCLEOTIDE SEQUENCE</scope>
</reference>
<accession>A0A382XSE3</accession>
<name>A0A382XSE3_9ZZZZ</name>
<gene>
    <name evidence="1" type="ORF">METZ01_LOCUS426624</name>
</gene>
<sequence length="196" mass="22366">MRLHISKYILILFIGLIIGQDQSPYLDIANELLVRKKLAKKLPDVFDNAKYSEVVDKIDAIAKISPQDHDTRMAVINPEFHWCFSQTYLLANKSAKAIDHYRKYKIQSLNNTTPTHALFQKNINELEIALENNQAILAQKILVTITDFKNTVESPTKNQIQTIQDNLNTFNELSNSSQKITEDGFLGPQTKSAIYD</sequence>
<proteinExistence type="predicted"/>